<proteinExistence type="predicted"/>
<gene>
    <name evidence="1" type="ORF">E3U43_018634</name>
</gene>
<comment type="caution">
    <text evidence="1">The sequence shown here is derived from an EMBL/GenBank/DDBJ whole genome shotgun (WGS) entry which is preliminary data.</text>
</comment>
<reference evidence="1" key="1">
    <citation type="submission" date="2018-11" db="EMBL/GenBank/DDBJ databases">
        <title>The sequence and de novo assembly of Larimichthys crocea genome using PacBio and Hi-C technologies.</title>
        <authorList>
            <person name="Xu P."/>
            <person name="Chen B."/>
            <person name="Zhou Z."/>
            <person name="Ke Q."/>
            <person name="Wu Y."/>
            <person name="Bai H."/>
            <person name="Pu F."/>
        </authorList>
    </citation>
    <scope>NUCLEOTIDE SEQUENCE</scope>
    <source>
        <tissue evidence="1">Muscle</tissue>
    </source>
</reference>
<evidence type="ECO:0000313" key="1">
    <source>
        <dbReference type="EMBL" id="TMS13559.1"/>
    </source>
</evidence>
<protein>
    <submittedName>
        <fullName evidence="1">Uncharacterized protein</fullName>
    </submittedName>
</protein>
<keyword evidence="2" id="KW-1185">Reference proteome</keyword>
<evidence type="ECO:0000313" key="2">
    <source>
        <dbReference type="Proteomes" id="UP000793456"/>
    </source>
</evidence>
<organism evidence="1 2">
    <name type="scientific">Larimichthys crocea</name>
    <name type="common">Large yellow croaker</name>
    <name type="synonym">Pseudosciaena crocea</name>
    <dbReference type="NCBI Taxonomy" id="215358"/>
    <lineage>
        <taxon>Eukaryota</taxon>
        <taxon>Metazoa</taxon>
        <taxon>Chordata</taxon>
        <taxon>Craniata</taxon>
        <taxon>Vertebrata</taxon>
        <taxon>Euteleostomi</taxon>
        <taxon>Actinopterygii</taxon>
        <taxon>Neopterygii</taxon>
        <taxon>Teleostei</taxon>
        <taxon>Neoteleostei</taxon>
        <taxon>Acanthomorphata</taxon>
        <taxon>Eupercaria</taxon>
        <taxon>Sciaenidae</taxon>
        <taxon>Larimichthys</taxon>
    </lineage>
</organism>
<dbReference type="EMBL" id="CM011684">
    <property type="protein sequence ID" value="TMS13559.1"/>
    <property type="molecule type" value="Genomic_DNA"/>
</dbReference>
<sequence length="283" mass="30192">MTHDISLDEFEDDDLSEITEITDECGMSLNCNGPDIKGHVRRATNSMSGRAELGAVGHLQAEMLHLELIDGADGYRGDKESSKASAIAPPPVIKDPAAPVTMDTYRPKRPTTLNLFPIVPRTQDTLNNNSFGKKYSWQEKVSGSSSPLKTGELTPPREHSCLSDEDKVHGGGAQTKDRGTSTDAPCRHSHTSGHSHGSSTAAATRFQASGEATRAAATTELHTSSSIPSSEGGWRWAPPGEDPLPHGCSSRAHRGDLSDSCAAFRRPTRTLQRAGPAFPLAAD</sequence>
<accession>A0ACD3R2D2</accession>
<dbReference type="Proteomes" id="UP000793456">
    <property type="component" value="Chromosome XI"/>
</dbReference>
<name>A0ACD3R2D2_LARCR</name>